<organism evidence="2 3">
    <name type="scientific">Seonamhaeicola marinus</name>
    <dbReference type="NCBI Taxonomy" id="1912246"/>
    <lineage>
        <taxon>Bacteria</taxon>
        <taxon>Pseudomonadati</taxon>
        <taxon>Bacteroidota</taxon>
        <taxon>Flavobacteriia</taxon>
        <taxon>Flavobacteriales</taxon>
        <taxon>Flavobacteriaceae</taxon>
    </lineage>
</organism>
<dbReference type="Proteomes" id="UP000323930">
    <property type="component" value="Unassembled WGS sequence"/>
</dbReference>
<protein>
    <recommendedName>
        <fullName evidence="4">Carboxypeptidase regulatory-like domain-containing protein</fullName>
    </recommendedName>
</protein>
<name>A0A5D0HTW2_9FLAO</name>
<dbReference type="OrthoDB" id="973965at2"/>
<evidence type="ECO:0000313" key="3">
    <source>
        <dbReference type="Proteomes" id="UP000323930"/>
    </source>
</evidence>
<gene>
    <name evidence="2" type="ORF">FUA24_15715</name>
</gene>
<feature type="chain" id="PRO_5022700303" description="Carboxypeptidase regulatory-like domain-containing protein" evidence="1">
    <location>
        <begin position="21"/>
        <end position="602"/>
    </location>
</feature>
<dbReference type="InterPro" id="IPR008969">
    <property type="entry name" value="CarboxyPept-like_regulatory"/>
</dbReference>
<dbReference type="AlphaFoldDB" id="A0A5D0HTW2"/>
<dbReference type="SUPFAM" id="SSF49464">
    <property type="entry name" value="Carboxypeptidase regulatory domain-like"/>
    <property type="match status" value="1"/>
</dbReference>
<sequence>MRTKLLLLLSVLLFSLSCEDEKLSNDDLNNNDKPSNFHENFGSEINRTFIGNIVNINDTPIENVTITIGDKQAQTDENGVFIIENATVNEQFAYVKASKSGYIHGSRALTPTNGVNKVSIMLLEETVAGTTTSGTQETIAIANGASVSLNGDYIKEDGTPYAGSLDVILHHLDPTDEAVELQMPGMLYAENESNEERMLKTLGMLAVELRGTNGEDLNIAEGSSAEIKIPVDASLLSSAPSTIPLWYFDEAKGYWIEEGEATLVGSNYIGTVAHFSFWNCDIPAEAINLCITVMNEDETPFANTQVTITSTTFGTRNGYTNELGEVCGLVPSGETLEVNVYDFAICGSNVIFTSTIGPFNSDDALAIIVEESSNIVHETVTGTFTDCNENLITDGYVILTYGDQQFFDTVEDGVFEINMLRCSTSDNFSIEAIDTGNLQTTGQINYTFSTPETNLGNLMSCNAVTEFIQYNIDDDSGEDVLIATNIQASFMATGGNSDNNLTISGQREAGTSDGNNCFYLFGVLDNAPHTGAYDNLDFQSEGDTGINIGECIGISQNNNNIIYNVTALGNVGEYIDINFSGSYEDYNGNPHTISGVIHVLRD</sequence>
<evidence type="ECO:0008006" key="4">
    <source>
        <dbReference type="Google" id="ProtNLM"/>
    </source>
</evidence>
<comment type="caution">
    <text evidence="2">The sequence shown here is derived from an EMBL/GenBank/DDBJ whole genome shotgun (WGS) entry which is preliminary data.</text>
</comment>
<reference evidence="2 3" key="1">
    <citation type="submission" date="2019-08" db="EMBL/GenBank/DDBJ databases">
        <title>Seonamhaeicola sediminis sp. nov., isolated from marine sediment.</title>
        <authorList>
            <person name="Cao W.R."/>
        </authorList>
    </citation>
    <scope>NUCLEOTIDE SEQUENCE [LARGE SCALE GENOMIC DNA]</scope>
    <source>
        <strain evidence="2 3">B011</strain>
    </source>
</reference>
<accession>A0A5D0HTW2</accession>
<evidence type="ECO:0000313" key="2">
    <source>
        <dbReference type="EMBL" id="TYA74755.1"/>
    </source>
</evidence>
<keyword evidence="1" id="KW-0732">Signal</keyword>
<feature type="signal peptide" evidence="1">
    <location>
        <begin position="1"/>
        <end position="20"/>
    </location>
</feature>
<proteinExistence type="predicted"/>
<keyword evidence="3" id="KW-1185">Reference proteome</keyword>
<dbReference type="EMBL" id="VSDQ01000679">
    <property type="protein sequence ID" value="TYA74755.1"/>
    <property type="molecule type" value="Genomic_DNA"/>
</dbReference>
<dbReference type="PROSITE" id="PS51257">
    <property type="entry name" value="PROKAR_LIPOPROTEIN"/>
    <property type="match status" value="1"/>
</dbReference>
<evidence type="ECO:0000256" key="1">
    <source>
        <dbReference type="SAM" id="SignalP"/>
    </source>
</evidence>
<dbReference type="RefSeq" id="WP_148543997.1">
    <property type="nucleotide sequence ID" value="NZ_VSDQ01000679.1"/>
</dbReference>